<organism evidence="1 2">
    <name type="scientific">Myotis myotis</name>
    <name type="common">Greater mouse-eared bat</name>
    <name type="synonym">Vespertilio myotis</name>
    <dbReference type="NCBI Taxonomy" id="51298"/>
    <lineage>
        <taxon>Eukaryota</taxon>
        <taxon>Metazoa</taxon>
        <taxon>Chordata</taxon>
        <taxon>Craniata</taxon>
        <taxon>Vertebrata</taxon>
        <taxon>Euteleostomi</taxon>
        <taxon>Mammalia</taxon>
        <taxon>Eutheria</taxon>
        <taxon>Laurasiatheria</taxon>
        <taxon>Chiroptera</taxon>
        <taxon>Yangochiroptera</taxon>
        <taxon>Vespertilionidae</taxon>
        <taxon>Myotis</taxon>
    </lineage>
</organism>
<name>A0A7J7UCP3_MYOMY</name>
<accession>A0A7J7UCP3</accession>
<proteinExistence type="predicted"/>
<comment type="caution">
    <text evidence="1">The sequence shown here is derived from an EMBL/GenBank/DDBJ whole genome shotgun (WGS) entry which is preliminary data.</text>
</comment>
<evidence type="ECO:0000313" key="2">
    <source>
        <dbReference type="Proteomes" id="UP000527355"/>
    </source>
</evidence>
<dbReference type="Proteomes" id="UP000527355">
    <property type="component" value="Unassembled WGS sequence"/>
</dbReference>
<sequence>MGNRPQFLYKSLKAWQEKGGEAERNLWEAQACSACLGTRVWGLPERSGLETMRGFSQDRAERSSSHWLSGAHRGFSESHFRRHLTPGPSESASHYVLVGCLSTHHRTRSYCLQRRAKTTADWHSVTCSYVPRCVCV</sequence>
<dbReference type="AlphaFoldDB" id="A0A7J7UCP3"/>
<dbReference type="EMBL" id="JABWUV010000013">
    <property type="protein sequence ID" value="KAF6310663.1"/>
    <property type="molecule type" value="Genomic_DNA"/>
</dbReference>
<keyword evidence="2" id="KW-1185">Reference proteome</keyword>
<protein>
    <submittedName>
        <fullName evidence="1">Uncharacterized protein</fullName>
    </submittedName>
</protein>
<evidence type="ECO:0000313" key="1">
    <source>
        <dbReference type="EMBL" id="KAF6310663.1"/>
    </source>
</evidence>
<reference evidence="1 2" key="1">
    <citation type="journal article" date="2020" name="Nature">
        <title>Six reference-quality genomes reveal evolution of bat adaptations.</title>
        <authorList>
            <person name="Jebb D."/>
            <person name="Huang Z."/>
            <person name="Pippel M."/>
            <person name="Hughes G.M."/>
            <person name="Lavrichenko K."/>
            <person name="Devanna P."/>
            <person name="Winkler S."/>
            <person name="Jermiin L.S."/>
            <person name="Skirmuntt E.C."/>
            <person name="Katzourakis A."/>
            <person name="Burkitt-Gray L."/>
            <person name="Ray D.A."/>
            <person name="Sullivan K.A.M."/>
            <person name="Roscito J.G."/>
            <person name="Kirilenko B.M."/>
            <person name="Davalos L.M."/>
            <person name="Corthals A.P."/>
            <person name="Power M.L."/>
            <person name="Jones G."/>
            <person name="Ransome R.D."/>
            <person name="Dechmann D.K.N."/>
            <person name="Locatelli A.G."/>
            <person name="Puechmaille S.J."/>
            <person name="Fedrigo O."/>
            <person name="Jarvis E.D."/>
            <person name="Hiller M."/>
            <person name="Vernes S.C."/>
            <person name="Myers E.W."/>
            <person name="Teeling E.C."/>
        </authorList>
    </citation>
    <scope>NUCLEOTIDE SEQUENCE [LARGE SCALE GENOMIC DNA]</scope>
    <source>
        <strain evidence="1">MMyoMyo1</strain>
        <tissue evidence="1">Flight muscle</tissue>
    </source>
</reference>
<gene>
    <name evidence="1" type="ORF">mMyoMyo1_008727</name>
</gene>